<sequence length="169" mass="18502">MKISIPTDNGVLANKYSKYATEEDLLNGQPVTSFPIDITEVPTGVKTFAVTMIDHDAIPVGGFTWIHWVAANLPGNLTQIPENASQSGEVQMTFGKNSTAGKLVGQTNPAIFQHYTGPFPPDKDHRYTVTVYAIDEKLPLKDGFWLNDLWDAMDGHVLAQTSQTLIGRA</sequence>
<dbReference type="InterPro" id="IPR008914">
    <property type="entry name" value="PEBP"/>
</dbReference>
<accession>A0A4R5NS63</accession>
<dbReference type="InterPro" id="IPR005247">
    <property type="entry name" value="YbhB_YbcL/LppC-like"/>
</dbReference>
<dbReference type="EMBL" id="PUFO01000016">
    <property type="protein sequence ID" value="TDG79966.1"/>
    <property type="molecule type" value="Genomic_DNA"/>
</dbReference>
<dbReference type="STRING" id="1122149.FD44_GL001783"/>
<dbReference type="SUPFAM" id="SSF49777">
    <property type="entry name" value="PEBP-like"/>
    <property type="match status" value="1"/>
</dbReference>
<reference evidence="1 2" key="1">
    <citation type="journal article" date="2019" name="Appl. Microbiol. Biotechnol.">
        <title>Uncovering carbohydrate metabolism through a genotype-phenotype association study of 56 lactic acid bacteria genomes.</title>
        <authorList>
            <person name="Buron-Moles G."/>
            <person name="Chailyan A."/>
            <person name="Dolejs I."/>
            <person name="Forster J."/>
            <person name="Miks M.H."/>
        </authorList>
    </citation>
    <scope>NUCLEOTIDE SEQUENCE [LARGE SCALE GENOMIC DNA]</scope>
    <source>
        <strain evidence="1 2">ATCC 49373</strain>
    </source>
</reference>
<comment type="caution">
    <text evidence="1">The sequence shown here is derived from an EMBL/GenBank/DDBJ whole genome shotgun (WGS) entry which is preliminary data.</text>
</comment>
<dbReference type="PANTHER" id="PTHR30289:SF1">
    <property type="entry name" value="PEBP (PHOSPHATIDYLETHANOLAMINE-BINDING PROTEIN) FAMILY PROTEIN"/>
    <property type="match status" value="1"/>
</dbReference>
<dbReference type="RefSeq" id="WP_010620360.1">
    <property type="nucleotide sequence ID" value="NZ_CP042371.1"/>
</dbReference>
<dbReference type="Proteomes" id="UP000294854">
    <property type="component" value="Unassembled WGS sequence"/>
</dbReference>
<dbReference type="CDD" id="cd00865">
    <property type="entry name" value="PEBP_bact_arch"/>
    <property type="match status" value="1"/>
</dbReference>
<dbReference type="Pfam" id="PF01161">
    <property type="entry name" value="PBP"/>
    <property type="match status" value="1"/>
</dbReference>
<proteinExistence type="predicted"/>
<organism evidence="1 2">
    <name type="scientific">Secundilactobacillus malefermentans</name>
    <dbReference type="NCBI Taxonomy" id="176292"/>
    <lineage>
        <taxon>Bacteria</taxon>
        <taxon>Bacillati</taxon>
        <taxon>Bacillota</taxon>
        <taxon>Bacilli</taxon>
        <taxon>Lactobacillales</taxon>
        <taxon>Lactobacillaceae</taxon>
        <taxon>Secundilactobacillus</taxon>
    </lineage>
</organism>
<evidence type="ECO:0000313" key="1">
    <source>
        <dbReference type="EMBL" id="TDG79966.1"/>
    </source>
</evidence>
<dbReference type="Gene3D" id="3.90.280.10">
    <property type="entry name" value="PEBP-like"/>
    <property type="match status" value="1"/>
</dbReference>
<evidence type="ECO:0008006" key="3">
    <source>
        <dbReference type="Google" id="ProtNLM"/>
    </source>
</evidence>
<dbReference type="OrthoDB" id="9797506at2"/>
<keyword evidence="2" id="KW-1185">Reference proteome</keyword>
<dbReference type="InterPro" id="IPR036610">
    <property type="entry name" value="PEBP-like_sf"/>
</dbReference>
<dbReference type="AlphaFoldDB" id="A0A4R5NS63"/>
<dbReference type="NCBIfam" id="TIGR00481">
    <property type="entry name" value="YbhB/YbcL family Raf kinase inhibitor-like protein"/>
    <property type="match status" value="1"/>
</dbReference>
<protein>
    <recommendedName>
        <fullName evidence="3">YbhB/YbcL family Raf kinase inhibitor-like protein</fullName>
    </recommendedName>
</protein>
<name>A0A4R5NS63_9LACO</name>
<dbReference type="PANTHER" id="PTHR30289">
    <property type="entry name" value="UNCHARACTERIZED PROTEIN YBCL-RELATED"/>
    <property type="match status" value="1"/>
</dbReference>
<gene>
    <name evidence="1" type="ORF">C5L31_002185</name>
</gene>
<evidence type="ECO:0000313" key="2">
    <source>
        <dbReference type="Proteomes" id="UP000294854"/>
    </source>
</evidence>